<feature type="region of interest" description="Disordered" evidence="1">
    <location>
        <begin position="45"/>
        <end position="68"/>
    </location>
</feature>
<feature type="transmembrane region" description="Helical" evidence="2">
    <location>
        <begin position="240"/>
        <end position="257"/>
    </location>
</feature>
<keyword evidence="2" id="KW-0472">Membrane</keyword>
<dbReference type="RefSeq" id="WP_227179917.1">
    <property type="nucleotide sequence ID" value="NZ_JAJBZT010000003.1"/>
</dbReference>
<keyword evidence="2" id="KW-1133">Transmembrane helix</keyword>
<evidence type="ECO:0000313" key="3">
    <source>
        <dbReference type="EMBL" id="MCB6183290.1"/>
    </source>
</evidence>
<proteinExistence type="predicted"/>
<sequence>MHIDSHGFVVCPKCKANARTAEGKPIPICPSCGVVFAKILASSPMSKQAHDEEQDDDTSTNPTWKERFITPPASDDTISDHDMWWVRAIGLGLLVWWSLHFITMNWHTNEIGSSFMHNINLVFHEAGHLFFRPFGRLIMFFGGSFFQVLWPLILAAAFLLKYKNPFAASVCFAWAGQSLMDVAPYIGDARSLQLGLIGEYNEDIVDMRSERHDWHNILGDLGLLEKDQLIANLAHNGGRLMLIIACVWAAAIVYAQYQSQRSEKLED</sequence>
<keyword evidence="4" id="KW-1185">Reference proteome</keyword>
<evidence type="ECO:0000256" key="2">
    <source>
        <dbReference type="SAM" id="Phobius"/>
    </source>
</evidence>
<reference evidence="3" key="1">
    <citation type="submission" date="2021-10" db="EMBL/GenBank/DDBJ databases">
        <title>The complete genome sequence of Leeia sp. TBRC 13508.</title>
        <authorList>
            <person name="Charoenyingcharoen P."/>
            <person name="Yukphan P."/>
        </authorList>
    </citation>
    <scope>NUCLEOTIDE SEQUENCE</scope>
    <source>
        <strain evidence="3">TBRC 13508</strain>
    </source>
</reference>
<name>A0ABS8D522_9NEIS</name>
<dbReference type="EMBL" id="JAJBZT010000003">
    <property type="protein sequence ID" value="MCB6183290.1"/>
    <property type="molecule type" value="Genomic_DNA"/>
</dbReference>
<gene>
    <name evidence="3" type="ORF">LIN78_07005</name>
</gene>
<feature type="transmembrane region" description="Helical" evidence="2">
    <location>
        <begin position="84"/>
        <end position="106"/>
    </location>
</feature>
<comment type="caution">
    <text evidence="3">The sequence shown here is derived from an EMBL/GenBank/DDBJ whole genome shotgun (WGS) entry which is preliminary data.</text>
</comment>
<feature type="transmembrane region" description="Helical" evidence="2">
    <location>
        <begin position="137"/>
        <end position="160"/>
    </location>
</feature>
<dbReference type="Proteomes" id="UP001165395">
    <property type="component" value="Unassembled WGS sequence"/>
</dbReference>
<organism evidence="3 4">
    <name type="scientific">Leeia speluncae</name>
    <dbReference type="NCBI Taxonomy" id="2884804"/>
    <lineage>
        <taxon>Bacteria</taxon>
        <taxon>Pseudomonadati</taxon>
        <taxon>Pseudomonadota</taxon>
        <taxon>Betaproteobacteria</taxon>
        <taxon>Neisseriales</taxon>
        <taxon>Leeiaceae</taxon>
        <taxon>Leeia</taxon>
    </lineage>
</organism>
<evidence type="ECO:0000256" key="1">
    <source>
        <dbReference type="SAM" id="MobiDB-lite"/>
    </source>
</evidence>
<keyword evidence="2" id="KW-0812">Transmembrane</keyword>
<accession>A0ABS8D522</accession>
<evidence type="ECO:0008006" key="5">
    <source>
        <dbReference type="Google" id="ProtNLM"/>
    </source>
</evidence>
<protein>
    <recommendedName>
        <fullName evidence="5">Zinc ribbon domain-containing protein</fullName>
    </recommendedName>
</protein>
<evidence type="ECO:0000313" key="4">
    <source>
        <dbReference type="Proteomes" id="UP001165395"/>
    </source>
</evidence>